<reference evidence="2" key="1">
    <citation type="journal article" date="2023" name="Plant J.">
        <title>Genome sequences and population genomics provide insights into the demographic history, inbreeding, and mutation load of two 'living fossil' tree species of Dipteronia.</title>
        <authorList>
            <person name="Feng Y."/>
            <person name="Comes H.P."/>
            <person name="Chen J."/>
            <person name="Zhu S."/>
            <person name="Lu R."/>
            <person name="Zhang X."/>
            <person name="Li P."/>
            <person name="Qiu J."/>
            <person name="Olsen K.M."/>
            <person name="Qiu Y."/>
        </authorList>
    </citation>
    <scope>NUCLEOTIDE SEQUENCE</scope>
    <source>
        <strain evidence="2">NBL</strain>
    </source>
</reference>
<keyword evidence="3" id="KW-1185">Reference proteome</keyword>
<organism evidence="2 3">
    <name type="scientific">Dipteronia sinensis</name>
    <dbReference type="NCBI Taxonomy" id="43782"/>
    <lineage>
        <taxon>Eukaryota</taxon>
        <taxon>Viridiplantae</taxon>
        <taxon>Streptophyta</taxon>
        <taxon>Embryophyta</taxon>
        <taxon>Tracheophyta</taxon>
        <taxon>Spermatophyta</taxon>
        <taxon>Magnoliopsida</taxon>
        <taxon>eudicotyledons</taxon>
        <taxon>Gunneridae</taxon>
        <taxon>Pentapetalae</taxon>
        <taxon>rosids</taxon>
        <taxon>malvids</taxon>
        <taxon>Sapindales</taxon>
        <taxon>Sapindaceae</taxon>
        <taxon>Hippocastanoideae</taxon>
        <taxon>Acereae</taxon>
        <taxon>Dipteronia</taxon>
    </lineage>
</organism>
<evidence type="ECO:0000256" key="1">
    <source>
        <dbReference type="SAM" id="MobiDB-lite"/>
    </source>
</evidence>
<comment type="caution">
    <text evidence="2">The sequence shown here is derived from an EMBL/GenBank/DDBJ whole genome shotgun (WGS) entry which is preliminary data.</text>
</comment>
<feature type="compositionally biased region" description="Polar residues" evidence="1">
    <location>
        <begin position="9"/>
        <end position="21"/>
    </location>
</feature>
<evidence type="ECO:0000313" key="3">
    <source>
        <dbReference type="Proteomes" id="UP001281410"/>
    </source>
</evidence>
<accession>A0AAE0B3Q6</accession>
<feature type="region of interest" description="Disordered" evidence="1">
    <location>
        <begin position="1"/>
        <end position="22"/>
    </location>
</feature>
<gene>
    <name evidence="2" type="ORF">Dsin_000646</name>
</gene>
<evidence type="ECO:0000313" key="2">
    <source>
        <dbReference type="EMBL" id="KAK3228765.1"/>
    </source>
</evidence>
<dbReference type="EMBL" id="JANJYJ010000001">
    <property type="protein sequence ID" value="KAK3228765.1"/>
    <property type="molecule type" value="Genomic_DNA"/>
</dbReference>
<dbReference type="Proteomes" id="UP001281410">
    <property type="component" value="Unassembled WGS sequence"/>
</dbReference>
<sequence length="80" mass="9166">MAGPRDDSNATTSHPAEQGPTTEEFLNLQQQINQLCARLEQSGVFVQPNPIIGRQVDQNIRTYQRRNMRNQPAIEQYQQV</sequence>
<protein>
    <submittedName>
        <fullName evidence="2">Uncharacterized protein</fullName>
    </submittedName>
</protein>
<dbReference type="AlphaFoldDB" id="A0AAE0B3Q6"/>
<proteinExistence type="predicted"/>
<name>A0AAE0B3Q6_9ROSI</name>